<name>A0AA35NW48_9SAUR</name>
<evidence type="ECO:0000313" key="4">
    <source>
        <dbReference type="Proteomes" id="UP001178461"/>
    </source>
</evidence>
<keyword evidence="4" id="KW-1185">Reference proteome</keyword>
<feature type="region of interest" description="Disordered" evidence="2">
    <location>
        <begin position="282"/>
        <end position="314"/>
    </location>
</feature>
<dbReference type="Proteomes" id="UP001178461">
    <property type="component" value="Chromosome 1"/>
</dbReference>
<dbReference type="InterPro" id="IPR029343">
    <property type="entry name" value="CCDC14"/>
</dbReference>
<feature type="region of interest" description="Disordered" evidence="2">
    <location>
        <begin position="755"/>
        <end position="779"/>
    </location>
</feature>
<evidence type="ECO:0000256" key="2">
    <source>
        <dbReference type="SAM" id="MobiDB-lite"/>
    </source>
</evidence>
<keyword evidence="1" id="KW-0175">Coiled coil</keyword>
<dbReference type="GO" id="GO:0071539">
    <property type="term" value="P:protein localization to centrosome"/>
    <property type="evidence" value="ECO:0007669"/>
    <property type="project" value="TreeGrafter"/>
</dbReference>
<feature type="compositionally biased region" description="Basic and acidic residues" evidence="2">
    <location>
        <begin position="815"/>
        <end position="833"/>
    </location>
</feature>
<dbReference type="GO" id="GO:0034451">
    <property type="term" value="C:centriolar satellite"/>
    <property type="evidence" value="ECO:0007669"/>
    <property type="project" value="TreeGrafter"/>
</dbReference>
<protein>
    <recommendedName>
        <fullName evidence="5">Coiled-coil domain containing 14</fullName>
    </recommendedName>
</protein>
<dbReference type="Pfam" id="PF15254">
    <property type="entry name" value="CCDC14"/>
    <property type="match status" value="1"/>
</dbReference>
<feature type="compositionally biased region" description="Basic residues" evidence="2">
    <location>
        <begin position="1"/>
        <end position="11"/>
    </location>
</feature>
<gene>
    <name evidence="3" type="ORF">PODLI_1B040663</name>
</gene>
<feature type="region of interest" description="Disordered" evidence="2">
    <location>
        <begin position="812"/>
        <end position="833"/>
    </location>
</feature>
<evidence type="ECO:0000313" key="3">
    <source>
        <dbReference type="EMBL" id="CAI5762652.1"/>
    </source>
</evidence>
<feature type="region of interest" description="Disordered" evidence="2">
    <location>
        <begin position="1"/>
        <end position="32"/>
    </location>
</feature>
<feature type="coiled-coil region" evidence="1">
    <location>
        <begin position="466"/>
        <end position="559"/>
    </location>
</feature>
<evidence type="ECO:0000256" key="1">
    <source>
        <dbReference type="SAM" id="Coils"/>
    </source>
</evidence>
<reference evidence="3" key="1">
    <citation type="submission" date="2022-12" db="EMBL/GenBank/DDBJ databases">
        <authorList>
            <person name="Alioto T."/>
            <person name="Alioto T."/>
            <person name="Gomez Garrido J."/>
        </authorList>
    </citation>
    <scope>NUCLEOTIDE SEQUENCE</scope>
</reference>
<accession>A0AA35NW48</accession>
<feature type="compositionally biased region" description="Low complexity" evidence="2">
    <location>
        <begin position="755"/>
        <end position="766"/>
    </location>
</feature>
<dbReference type="EMBL" id="OX395126">
    <property type="protein sequence ID" value="CAI5762652.1"/>
    <property type="molecule type" value="Genomic_DNA"/>
</dbReference>
<dbReference type="AlphaFoldDB" id="A0AA35NW48"/>
<dbReference type="PANTHER" id="PTHR22367:SF2">
    <property type="entry name" value="COILED-COIL DOMAIN-CONTAINING PROTEIN 14"/>
    <property type="match status" value="1"/>
</dbReference>
<evidence type="ECO:0008006" key="5">
    <source>
        <dbReference type="Google" id="ProtNLM"/>
    </source>
</evidence>
<dbReference type="PANTHER" id="PTHR22367">
    <property type="entry name" value="COILED-COIL DOMAIN-CONTAINING PROTEIN 14"/>
    <property type="match status" value="1"/>
</dbReference>
<proteinExistence type="predicted"/>
<sequence length="944" mass="103878">MARPGSVRHKVLSSGRLTGSAKLASGGKQNALRKVARPDADFGYSLYSTDSEDQVATIHHGLDRCASLLKDILQNESEGMENLCQKAGKAAFVRTASRPLLSKVNGSKKRGQKKKNISANVRKGMVPMPNKPASVNAAVVEKDTTPVSTGQPSPLQPIHIPCTQHSPVMHQKLCEHVQTQMSLLNTQLLQKSSGIPEVPCSIVPEHTTYQPVTAFNSRLPTSTPALSPQYAANPSFVQPGAVIESCTQCASQMGLLLPEGHSGSTSSAQGQTVASCSALPHMIQSAPNKPTPPTVLAPASTRETVPDQGNHEQQIKEADLIRCIQAHLALLQAHEKENGKVDGKYQDVDQIQTKPLISREDTAEEYSEGTLSEEENLDGVDMAPVRDTSCQTSFDKDILKPKKTSLQKTAQKVKTVKYLLGELKALLTDQDDSEILRLLGEVEDTVSLLPAVVGNANVQAEIALAVQPLRSENAQLRRRLRILNQQLKNQERAEKECNLDSNYEFSLQSLNITLQSQLNEYMKSNELLRNKNEEIIKMLESQKEENRRLTRIIHERDQELHEKQQQYDIFSTKLKIEADDILNSTKSLQYKLEVAEKENQILGITLRQKDAEVNRLHELTRALQGSMSKLLSDLTVDTAKPKQERSLSKALLEIHEKQLQADAYPLSDSVMSYLKKLETSPILAEPVLPKSKMKVPGEGYDMRATEDPLQNSPIAGEIVPPKSFAFLKPEVEAASNSSTLVEGHGPDETIYIPLSSSPSQRPAAAAERTDTQCQVPPKQDCNFGLANSKQPIRFEMPGNNAKAVDKLYGSFSPKKTAENKSESKGKTAKLEGDRCQMQPKEITNEAAKMISDDPDGLQPDKFFYASIPHQKGNTQKKGPGISVPDSSFSTFDWMSGKSEWTISSFSTFTSRDEEDFKNGLAALDANIARLQKTLQNSLKKTASP</sequence>
<organism evidence="3 4">
    <name type="scientific">Podarcis lilfordi</name>
    <name type="common">Lilford's wall lizard</name>
    <dbReference type="NCBI Taxonomy" id="74358"/>
    <lineage>
        <taxon>Eukaryota</taxon>
        <taxon>Metazoa</taxon>
        <taxon>Chordata</taxon>
        <taxon>Craniata</taxon>
        <taxon>Vertebrata</taxon>
        <taxon>Euteleostomi</taxon>
        <taxon>Lepidosauria</taxon>
        <taxon>Squamata</taxon>
        <taxon>Bifurcata</taxon>
        <taxon>Unidentata</taxon>
        <taxon>Episquamata</taxon>
        <taxon>Laterata</taxon>
        <taxon>Lacertibaenia</taxon>
        <taxon>Lacertidae</taxon>
        <taxon>Podarcis</taxon>
    </lineage>
</organism>